<evidence type="ECO:0000313" key="3">
    <source>
        <dbReference type="Proteomes" id="UP001176941"/>
    </source>
</evidence>
<dbReference type="Proteomes" id="UP001176941">
    <property type="component" value="Chromosome 7"/>
</dbReference>
<name>A0ABN8ZVE6_RANTA</name>
<evidence type="ECO:0000256" key="1">
    <source>
        <dbReference type="SAM" id="MobiDB-lite"/>
    </source>
</evidence>
<organism evidence="2 3">
    <name type="scientific">Rangifer tarandus platyrhynchus</name>
    <name type="common">Svalbard reindeer</name>
    <dbReference type="NCBI Taxonomy" id="3082113"/>
    <lineage>
        <taxon>Eukaryota</taxon>
        <taxon>Metazoa</taxon>
        <taxon>Chordata</taxon>
        <taxon>Craniata</taxon>
        <taxon>Vertebrata</taxon>
        <taxon>Euteleostomi</taxon>
        <taxon>Mammalia</taxon>
        <taxon>Eutheria</taxon>
        <taxon>Laurasiatheria</taxon>
        <taxon>Artiodactyla</taxon>
        <taxon>Ruminantia</taxon>
        <taxon>Pecora</taxon>
        <taxon>Cervidae</taxon>
        <taxon>Odocoileinae</taxon>
        <taxon>Rangifer</taxon>
    </lineage>
</organism>
<protein>
    <submittedName>
        <fullName evidence="2">Uncharacterized protein</fullName>
    </submittedName>
</protein>
<accession>A0ABN8ZVE6</accession>
<proteinExistence type="predicted"/>
<sequence length="136" mass="14206">MGGPWSQNAWAVVVGEAHTLERTQAPDPWRPGPPTGQEGMGYHPKLPFAAGLSSWQPLHPTICTEPASGAGPPPEAAFLHHPLLYCLAEFGTSLASARTTAVQAGAVRIKCSEGLGAQETRKCVVVVHSKGTIACS</sequence>
<evidence type="ECO:0000313" key="2">
    <source>
        <dbReference type="EMBL" id="CAI9177709.1"/>
    </source>
</evidence>
<reference evidence="2" key="1">
    <citation type="submission" date="2023-04" db="EMBL/GenBank/DDBJ databases">
        <authorList>
            <consortium name="ELIXIR-Norway"/>
        </authorList>
    </citation>
    <scope>NUCLEOTIDE SEQUENCE [LARGE SCALE GENOMIC DNA]</scope>
</reference>
<dbReference type="EMBL" id="OX459943">
    <property type="protein sequence ID" value="CAI9177709.1"/>
    <property type="molecule type" value="Genomic_DNA"/>
</dbReference>
<feature type="region of interest" description="Disordered" evidence="1">
    <location>
        <begin position="20"/>
        <end position="48"/>
    </location>
</feature>
<keyword evidence="3" id="KW-1185">Reference proteome</keyword>
<gene>
    <name evidence="2" type="ORF">MRATA1EN1_LOCUS26671</name>
</gene>